<protein>
    <submittedName>
        <fullName evidence="3">Trans-acting regulatory protein hvrA</fullName>
    </submittedName>
</protein>
<name>A0A0L0MEA7_9BURK</name>
<dbReference type="PATRIC" id="fig|242163.4.peg.5740"/>
<evidence type="ECO:0000256" key="1">
    <source>
        <dbReference type="SAM" id="MobiDB-lite"/>
    </source>
</evidence>
<dbReference type="InterPro" id="IPR027444">
    <property type="entry name" value="H-NS_C_dom"/>
</dbReference>
<evidence type="ECO:0000313" key="4">
    <source>
        <dbReference type="Proteomes" id="UP000036959"/>
    </source>
</evidence>
<gene>
    <name evidence="3" type="ORF">BVER_05675</name>
</gene>
<proteinExistence type="predicted"/>
<dbReference type="RefSeq" id="WP_083452161.1">
    <property type="nucleotide sequence ID" value="NZ_LFJJ01000055.1"/>
</dbReference>
<keyword evidence="4" id="KW-1185">Reference proteome</keyword>
<dbReference type="GO" id="GO:0003677">
    <property type="term" value="F:DNA binding"/>
    <property type="evidence" value="ECO:0007669"/>
    <property type="project" value="InterPro"/>
</dbReference>
<dbReference type="OrthoDB" id="5297879at2"/>
<accession>A0A0L0MEA7</accession>
<feature type="domain" description="DNA-binding protein H-NS-like C-terminal" evidence="2">
    <location>
        <begin position="62"/>
        <end position="107"/>
    </location>
</feature>
<dbReference type="InterPro" id="IPR037150">
    <property type="entry name" value="H-NS_C_dom_sf"/>
</dbReference>
<sequence length="107" mass="12446">MSSTGKQQIASSSPFDLGKMSDQELADLRQEIETEWKKRESRQKRDARKQIVELAKQHDIDLSSLADTNVKYRDPENQFNTWNGRGRKPEWIRKALEKGVNLDDLKS</sequence>
<dbReference type="SUPFAM" id="SSF81273">
    <property type="entry name" value="H-NS histone-like proteins"/>
    <property type="match status" value="1"/>
</dbReference>
<dbReference type="Pfam" id="PF00816">
    <property type="entry name" value="Histone_HNS"/>
    <property type="match status" value="1"/>
</dbReference>
<feature type="compositionally biased region" description="Polar residues" evidence="1">
    <location>
        <begin position="1"/>
        <end position="14"/>
    </location>
</feature>
<evidence type="ECO:0000259" key="2">
    <source>
        <dbReference type="SMART" id="SM00528"/>
    </source>
</evidence>
<reference evidence="4" key="1">
    <citation type="submission" date="2015-06" db="EMBL/GenBank/DDBJ databases">
        <title>Comparative genomics of Burkholderia leaf nodule symbionts.</title>
        <authorList>
            <person name="Carlier A."/>
            <person name="Eberl L."/>
            <person name="Pinto-Carbo M."/>
        </authorList>
    </citation>
    <scope>NUCLEOTIDE SEQUENCE [LARGE SCALE GENOMIC DNA]</scope>
    <source>
        <strain evidence="4">UZHbot4</strain>
    </source>
</reference>
<evidence type="ECO:0000313" key="3">
    <source>
        <dbReference type="EMBL" id="KND60590.1"/>
    </source>
</evidence>
<dbReference type="EMBL" id="LFJJ01000055">
    <property type="protein sequence ID" value="KND60590.1"/>
    <property type="molecule type" value="Genomic_DNA"/>
</dbReference>
<dbReference type="Proteomes" id="UP000036959">
    <property type="component" value="Unassembled WGS sequence"/>
</dbReference>
<dbReference type="AlphaFoldDB" id="A0A0L0MEA7"/>
<dbReference type="SMART" id="SM00528">
    <property type="entry name" value="HNS"/>
    <property type="match status" value="1"/>
</dbReference>
<organism evidence="3 4">
    <name type="scientific">Candidatus Burkholderia verschuerenii</name>
    <dbReference type="NCBI Taxonomy" id="242163"/>
    <lineage>
        <taxon>Bacteria</taxon>
        <taxon>Pseudomonadati</taxon>
        <taxon>Pseudomonadota</taxon>
        <taxon>Betaproteobacteria</taxon>
        <taxon>Burkholderiales</taxon>
        <taxon>Burkholderiaceae</taxon>
        <taxon>Burkholderia</taxon>
    </lineage>
</organism>
<dbReference type="Gene3D" id="4.10.430.10">
    <property type="entry name" value="Histone-like protein H-NS, C-terminal domain"/>
    <property type="match status" value="1"/>
</dbReference>
<comment type="caution">
    <text evidence="3">The sequence shown here is derived from an EMBL/GenBank/DDBJ whole genome shotgun (WGS) entry which is preliminary data.</text>
</comment>
<feature type="region of interest" description="Disordered" evidence="1">
    <location>
        <begin position="1"/>
        <end position="24"/>
    </location>
</feature>